<accession>A0AAV2CRA1</accession>
<comment type="similarity">
    <text evidence="1">Belongs to the plant acyltransferase family.</text>
</comment>
<proteinExistence type="inferred from homology"/>
<evidence type="ECO:0000256" key="1">
    <source>
        <dbReference type="ARBA" id="ARBA00009861"/>
    </source>
</evidence>
<dbReference type="PANTHER" id="PTHR31623">
    <property type="entry name" value="F21J9.9"/>
    <property type="match status" value="1"/>
</dbReference>
<dbReference type="Gene3D" id="3.30.559.10">
    <property type="entry name" value="Chloramphenicol acetyltransferase-like domain"/>
    <property type="match status" value="2"/>
</dbReference>
<dbReference type="Proteomes" id="UP001497516">
    <property type="component" value="Chromosome 10"/>
</dbReference>
<evidence type="ECO:0000256" key="2">
    <source>
        <dbReference type="ARBA" id="ARBA00022679"/>
    </source>
</evidence>
<evidence type="ECO:0000256" key="3">
    <source>
        <dbReference type="ARBA" id="ARBA00023315"/>
    </source>
</evidence>
<organism evidence="5 6">
    <name type="scientific">Linum trigynum</name>
    <dbReference type="NCBI Taxonomy" id="586398"/>
    <lineage>
        <taxon>Eukaryota</taxon>
        <taxon>Viridiplantae</taxon>
        <taxon>Streptophyta</taxon>
        <taxon>Embryophyta</taxon>
        <taxon>Tracheophyta</taxon>
        <taxon>Spermatophyta</taxon>
        <taxon>Magnoliopsida</taxon>
        <taxon>eudicotyledons</taxon>
        <taxon>Gunneridae</taxon>
        <taxon>Pentapetalae</taxon>
        <taxon>rosids</taxon>
        <taxon>fabids</taxon>
        <taxon>Malpighiales</taxon>
        <taxon>Linaceae</taxon>
        <taxon>Linum</taxon>
    </lineage>
</organism>
<protein>
    <submittedName>
        <fullName evidence="5">Uncharacterized protein</fullName>
    </submittedName>
</protein>
<dbReference type="InterPro" id="IPR023213">
    <property type="entry name" value="CAT-like_dom_sf"/>
</dbReference>
<reference evidence="5 6" key="1">
    <citation type="submission" date="2024-04" db="EMBL/GenBank/DDBJ databases">
        <authorList>
            <person name="Fracassetti M."/>
        </authorList>
    </citation>
    <scope>NUCLEOTIDE SEQUENCE [LARGE SCALE GENOMIC DNA]</scope>
</reference>
<dbReference type="PANTHER" id="PTHR31623:SF117">
    <property type="entry name" value="BAHD ACYLTRANSFERASE"/>
    <property type="match status" value="1"/>
</dbReference>
<dbReference type="GO" id="GO:0016746">
    <property type="term" value="F:acyltransferase activity"/>
    <property type="evidence" value="ECO:0007669"/>
    <property type="project" value="UniProtKB-KW"/>
</dbReference>
<evidence type="ECO:0000313" key="5">
    <source>
        <dbReference type="EMBL" id="CAL1358581.1"/>
    </source>
</evidence>
<sequence length="488" mass="52925">MAKPVKVEIISKQYIKPSSPTPPEKSSLKISVMDELNYVMSTPLVLFYPAADIGPEDDVVSYLDGKSRLLKAALADTLTLYYPYAGVLTDAGNSIDCNDAGIEYVEAAVDGTLSDAVFRRPDPDLLENFLLVQDLAGSGRYVGARVQTTAFSCGGMAVAISLTHKIGDGASLQTFLQTWAAAVAAREKSTPIPAELFPEFASDSIILSSSDVGVPLPTPPAARREQVRTTTRRFVFRPEVIEPLRRRCSSPAVERPTRVEAVSAVIWRSLMKINAAKRSAAGLQNQKKKKESVLVQATNWRTKFNPPLSAHLVGNLSGKLICRAENGPDEDLKSLVGYIRGEMRAEHERHFAETSRKKIGVDDVVEAIIDFAVEFKEMHARDDVDLYSFSSLLTFKFHDVDFGWGKPAWVVFTNLILEQFVLFLEGGGREGKGGGGVEAMVSIGEDDAAALEEDEELLEFALFNPPVGGGGGGGGKREGRGAKILSSL</sequence>
<keyword evidence="3" id="KW-0012">Acyltransferase</keyword>
<evidence type="ECO:0000256" key="4">
    <source>
        <dbReference type="SAM" id="MobiDB-lite"/>
    </source>
</evidence>
<dbReference type="Pfam" id="PF02458">
    <property type="entry name" value="Transferase"/>
    <property type="match status" value="1"/>
</dbReference>
<dbReference type="EMBL" id="OZ034814">
    <property type="protein sequence ID" value="CAL1358581.1"/>
    <property type="molecule type" value="Genomic_DNA"/>
</dbReference>
<dbReference type="AlphaFoldDB" id="A0AAV2CRA1"/>
<evidence type="ECO:0000313" key="6">
    <source>
        <dbReference type="Proteomes" id="UP001497516"/>
    </source>
</evidence>
<name>A0AAV2CRA1_9ROSI</name>
<gene>
    <name evidence="5" type="ORF">LTRI10_LOCUS6128</name>
</gene>
<feature type="region of interest" description="Disordered" evidence="4">
    <location>
        <begin position="468"/>
        <end position="488"/>
    </location>
</feature>
<keyword evidence="2" id="KW-0808">Transferase</keyword>
<keyword evidence="6" id="KW-1185">Reference proteome</keyword>